<protein>
    <recommendedName>
        <fullName evidence="5">LamG-like jellyroll fold domain-containing protein</fullName>
    </recommendedName>
</protein>
<keyword evidence="2" id="KW-1015">Disulfide bond</keyword>
<evidence type="ECO:0000256" key="2">
    <source>
        <dbReference type="ARBA" id="ARBA00023157"/>
    </source>
</evidence>
<dbReference type="InterPro" id="IPR006558">
    <property type="entry name" value="LamG-like"/>
</dbReference>
<keyword evidence="1 4" id="KW-0732">Signal</keyword>
<dbReference type="SMART" id="SM00560">
    <property type="entry name" value="LamGL"/>
    <property type="match status" value="1"/>
</dbReference>
<gene>
    <name evidence="6" type="ORF">GCM10023322_78780</name>
</gene>
<dbReference type="SUPFAM" id="SSF49899">
    <property type="entry name" value="Concanavalin A-like lectins/glucanases"/>
    <property type="match status" value="1"/>
</dbReference>
<feature type="compositionally biased region" description="Polar residues" evidence="3">
    <location>
        <begin position="372"/>
        <end position="382"/>
    </location>
</feature>
<dbReference type="InterPro" id="IPR012878">
    <property type="entry name" value="Beta-AFase-like_GH127_cat"/>
</dbReference>
<organism evidence="6 7">
    <name type="scientific">Rugosimonospora acidiphila</name>
    <dbReference type="NCBI Taxonomy" id="556531"/>
    <lineage>
        <taxon>Bacteria</taxon>
        <taxon>Bacillati</taxon>
        <taxon>Actinomycetota</taxon>
        <taxon>Actinomycetes</taxon>
        <taxon>Micromonosporales</taxon>
        <taxon>Micromonosporaceae</taxon>
        <taxon>Rugosimonospora</taxon>
    </lineage>
</organism>
<feature type="signal peptide" evidence="4">
    <location>
        <begin position="1"/>
        <end position="31"/>
    </location>
</feature>
<dbReference type="EMBL" id="BAABJQ010000044">
    <property type="protein sequence ID" value="GAA5200583.1"/>
    <property type="molecule type" value="Genomic_DNA"/>
</dbReference>
<evidence type="ECO:0000256" key="3">
    <source>
        <dbReference type="SAM" id="MobiDB-lite"/>
    </source>
</evidence>
<dbReference type="InterPro" id="IPR049046">
    <property type="entry name" value="Beta-AFase-like_GH127_middle"/>
</dbReference>
<dbReference type="Pfam" id="PF07944">
    <property type="entry name" value="Beta-AFase-like_GH127_cat"/>
    <property type="match status" value="2"/>
</dbReference>
<feature type="region of interest" description="Disordered" evidence="3">
    <location>
        <begin position="369"/>
        <end position="395"/>
    </location>
</feature>
<dbReference type="InterPro" id="IPR013320">
    <property type="entry name" value="ConA-like_dom_sf"/>
</dbReference>
<reference evidence="7" key="1">
    <citation type="journal article" date="2019" name="Int. J. Syst. Evol. Microbiol.">
        <title>The Global Catalogue of Microorganisms (GCM) 10K type strain sequencing project: providing services to taxonomists for standard genome sequencing and annotation.</title>
        <authorList>
            <consortium name="The Broad Institute Genomics Platform"/>
            <consortium name="The Broad Institute Genome Sequencing Center for Infectious Disease"/>
            <person name="Wu L."/>
            <person name="Ma J."/>
        </authorList>
    </citation>
    <scope>NUCLEOTIDE SEQUENCE [LARGE SCALE GENOMIC DNA]</scope>
    <source>
        <strain evidence="7">JCM 18304</strain>
    </source>
</reference>
<evidence type="ECO:0000313" key="7">
    <source>
        <dbReference type="Proteomes" id="UP001501570"/>
    </source>
</evidence>
<dbReference type="PANTHER" id="PTHR31151:SF0">
    <property type="entry name" value="PROLINE-TRNA LIGASE (DUF1680)"/>
    <property type="match status" value="1"/>
</dbReference>
<dbReference type="Proteomes" id="UP001501570">
    <property type="component" value="Unassembled WGS sequence"/>
</dbReference>
<proteinExistence type="predicted"/>
<comment type="caution">
    <text evidence="6">The sequence shown here is derived from an EMBL/GenBank/DDBJ whole genome shotgun (WGS) entry which is preliminary data.</text>
</comment>
<dbReference type="PANTHER" id="PTHR31151">
    <property type="entry name" value="PROLINE-TRNA LIGASE (DUF1680)"/>
    <property type="match status" value="1"/>
</dbReference>
<evidence type="ECO:0000256" key="4">
    <source>
        <dbReference type="SAM" id="SignalP"/>
    </source>
</evidence>
<feature type="chain" id="PRO_5046496748" description="LamG-like jellyroll fold domain-containing protein" evidence="4">
    <location>
        <begin position="32"/>
        <end position="950"/>
    </location>
</feature>
<dbReference type="PROSITE" id="PS51318">
    <property type="entry name" value="TAT"/>
    <property type="match status" value="1"/>
</dbReference>
<dbReference type="Pfam" id="PF20736">
    <property type="entry name" value="Glyco_hydro127M"/>
    <property type="match status" value="1"/>
</dbReference>
<name>A0ABP9SQX7_9ACTN</name>
<accession>A0ABP9SQX7</accession>
<dbReference type="InterPro" id="IPR008928">
    <property type="entry name" value="6-hairpin_glycosidase_sf"/>
</dbReference>
<sequence>MSNLSRRDALRLGALASVGTAAIGSTSFATAAQAADATADGTGATGAPTGTTIPTPSSWTIRPFDNTQVTLSPSLFTANRDRVLNFLLQYPIDRMLAVYRANAGLDTLGAQAPGGWETFDGNLRGHYGGHFLSAMALAYAHTGDTAFKDRVDYFVTALGQCQDALNATVGQPAPPAPPVSRVAGKFGQALQLNGQGQFVSLPTGIVSGLTDFTISTWVNPATVSTWSRIFDFGTGTTRYMFLTVSAGSGPRFSITTGGSGGEQQLNSTTRLSSKQWSHIAVTLSGTTATMYINGVAVATNANMTLTPSSLGSTTNNWLGKSAFGDPLLSASLDEFQIYNRALSAAEVQALTTSADGGLGGGNVARYTFDEASGNTTPDSSGNGKDGAITNPSTGAPGPSHAGYLAAYPEQQYILLEQFATYPTIWAPWYTCHMIMRGLLDAYQHAGNEQALTIVLGMADWAYSRLGNLPRTQLDKMWKIYIAGEYNAMPVVMADLYAMTGNENYLTTARAFDNTYLLDAAIANQDTINGEHANQHIPQYEGYLEIFEQTGIADYFTAASNFWDMVVPHRIYVDGGMAGSGEIFGARDVIASTIQTSNAESCCVYNMLKLSRSLFFHTGNPKYMQYYERGLYGQILASRENISSDTNPNLTYFVPVNPGTRRSYGNLGTCCGGTGLESHAKFQDSIYFTSVDESALYVNLYIPSTLDWADRGFSISLATDYPTDPAGTSTLTVNGSGQLDIKLRVPYWVEKGFSVKINGKAQKVTATAGDYVTLSRQWADGDTIQVAAPFSLRIERALDQPQTQTIAFGPVPLVIKSSATSYQNLTMYQDYTLSRDLSKAIQPTSTPMTFTTNGLTLQPFYIDDTNPYHVYFHRVEPQVVFGAVNSGVTNHVGTDGRTFLDTVWDQAPFADKGDLLRAVDQVSSDWYSNGLLTRQEREAVLSSAGRSNLAA</sequence>
<keyword evidence="7" id="KW-1185">Reference proteome</keyword>
<feature type="domain" description="LamG-like jellyroll fold" evidence="5">
    <location>
        <begin position="210"/>
        <end position="345"/>
    </location>
</feature>
<evidence type="ECO:0000256" key="1">
    <source>
        <dbReference type="ARBA" id="ARBA00022729"/>
    </source>
</evidence>
<dbReference type="RefSeq" id="WP_345638573.1">
    <property type="nucleotide sequence ID" value="NZ_BAABJQ010000044.1"/>
</dbReference>
<dbReference type="Pfam" id="PF13385">
    <property type="entry name" value="Laminin_G_3"/>
    <property type="match status" value="1"/>
</dbReference>
<dbReference type="Gene3D" id="2.60.120.200">
    <property type="match status" value="1"/>
</dbReference>
<evidence type="ECO:0000313" key="6">
    <source>
        <dbReference type="EMBL" id="GAA5200583.1"/>
    </source>
</evidence>
<dbReference type="InterPro" id="IPR006311">
    <property type="entry name" value="TAT_signal"/>
</dbReference>
<dbReference type="SUPFAM" id="SSF48208">
    <property type="entry name" value="Six-hairpin glycosidases"/>
    <property type="match status" value="1"/>
</dbReference>
<evidence type="ECO:0000259" key="5">
    <source>
        <dbReference type="SMART" id="SM00560"/>
    </source>
</evidence>